<keyword evidence="3" id="KW-1185">Reference proteome</keyword>
<keyword evidence="2" id="KW-0675">Receptor</keyword>
<accession>A0ABX8L2U9</accession>
<evidence type="ECO:0000313" key="3">
    <source>
        <dbReference type="Proteomes" id="UP000683517"/>
    </source>
</evidence>
<organism evidence="2 3">
    <name type="scientific">Acinetobacter seifertii</name>
    <dbReference type="NCBI Taxonomy" id="1530123"/>
    <lineage>
        <taxon>Bacteria</taxon>
        <taxon>Pseudomonadati</taxon>
        <taxon>Pseudomonadota</taxon>
        <taxon>Gammaproteobacteria</taxon>
        <taxon>Moraxellales</taxon>
        <taxon>Moraxellaceae</taxon>
        <taxon>Acinetobacter</taxon>
        <taxon>Acinetobacter calcoaceticus/baumannii complex</taxon>
    </lineage>
</organism>
<dbReference type="PROSITE" id="PS51534">
    <property type="entry name" value="SEFIR"/>
    <property type="match status" value="1"/>
</dbReference>
<reference evidence="2 3" key="1">
    <citation type="submission" date="2021-06" db="EMBL/GenBank/DDBJ databases">
        <title>FDA dAtabase for Regulatory Grade micrObial Sequences (FDA-ARGOS): Supporting development and validation of Infectious Disease Dx tests.</title>
        <authorList>
            <person name="Sproer C."/>
            <person name="Gronow S."/>
            <person name="Severitt S."/>
            <person name="Schroder I."/>
            <person name="Tallon L."/>
            <person name="Sadzewicz L."/>
            <person name="Zhao X."/>
            <person name="Boylan J."/>
            <person name="Ott S."/>
            <person name="Bowen H."/>
            <person name="Vavikolanu K."/>
            <person name="Mehta A."/>
            <person name="Aluvathingal J."/>
            <person name="Nadendla S."/>
            <person name="Lowell S."/>
            <person name="Myers T."/>
            <person name="Yan Y."/>
        </authorList>
    </citation>
    <scope>NUCLEOTIDE SEQUENCE [LARGE SCALE GENOMIC DNA]</scope>
    <source>
        <strain evidence="2 3">FDAARGOS 1400</strain>
    </source>
</reference>
<protein>
    <submittedName>
        <fullName evidence="2">Toll/interleukin-1 receptor domain-containing protein</fullName>
    </submittedName>
</protein>
<dbReference type="Pfam" id="PF13676">
    <property type="entry name" value="TIR_2"/>
    <property type="match status" value="1"/>
</dbReference>
<gene>
    <name evidence="2" type="ORF">I6L30_16350</name>
</gene>
<dbReference type="EMBL" id="CP077365">
    <property type="protein sequence ID" value="QXB45966.1"/>
    <property type="molecule type" value="Genomic_DNA"/>
</dbReference>
<proteinExistence type="predicted"/>
<evidence type="ECO:0000313" key="2">
    <source>
        <dbReference type="EMBL" id="QXB45966.1"/>
    </source>
</evidence>
<dbReference type="Proteomes" id="UP000683517">
    <property type="component" value="Chromosome"/>
</dbReference>
<name>A0ABX8L2U9_9GAMM</name>
<feature type="domain" description="SEFIR" evidence="1">
    <location>
        <begin position="6"/>
        <end position="138"/>
    </location>
</feature>
<evidence type="ECO:0000259" key="1">
    <source>
        <dbReference type="PROSITE" id="PS51534"/>
    </source>
</evidence>
<dbReference type="InterPro" id="IPR013568">
    <property type="entry name" value="SEFIR_dom"/>
</dbReference>
<dbReference type="InterPro" id="IPR000157">
    <property type="entry name" value="TIR_dom"/>
</dbReference>
<sequence length="491" mass="57351">MQPIQIPKIFISYSWSSPEHEQWVLDLAENLMQDGIDIALDKWELREGDDPIAFMESMVNDPSITKIIMIIDSKYTDRANGRHGGVGTESTILSHELYSKRDKNKIVAVIAEPDASKPTFYAGRLHVDLSNSDKYADEYEKLVRWAFDKYKYEKPKNLGAVPSFIVAEDDEVVLFTNTQFKMALDAVEKGKSNASSLVKQYLDKLYSELPKFALSKDDSVIEDVFKQKLEHFQPHLYEFKKIVEAVCIHSNDPKIFKHFRGFLENLLNLLTVVPNQPGRLIADIELFSFINYQIFLSLVTILIKNEQFNELKEILDELYMLPENFHYRYSSEKKYTTFKIFNPPEYSFIENNLKQRCYSPLGDLLKDYTDNRVVNFDEICEADAFLYIKSLAQLSNVSDFYKYVWWPHASFYISRHRHHPLRVFVKSERASYFEEIKNVLNVKDLQFIEDILNINQEGGYGYTNPYIPKWNGAFATFDLKTFTNIEKLQSL</sequence>
<dbReference type="RefSeq" id="WP_216984731.1">
    <property type="nucleotide sequence ID" value="NZ_CP077365.1"/>
</dbReference>